<proteinExistence type="predicted"/>
<protein>
    <submittedName>
        <fullName evidence="1">Uncharacterized protein</fullName>
    </submittedName>
</protein>
<accession>A0A2H0BXA3</accession>
<dbReference type="Proteomes" id="UP000231021">
    <property type="component" value="Unassembled WGS sequence"/>
</dbReference>
<reference evidence="1 2" key="1">
    <citation type="submission" date="2017-09" db="EMBL/GenBank/DDBJ databases">
        <title>Depth-based differentiation of microbial function through sediment-hosted aquifers and enrichment of novel symbionts in the deep terrestrial subsurface.</title>
        <authorList>
            <person name="Probst A.J."/>
            <person name="Ladd B."/>
            <person name="Jarett J.K."/>
            <person name="Geller-Mcgrath D.E."/>
            <person name="Sieber C.M."/>
            <person name="Emerson J.B."/>
            <person name="Anantharaman K."/>
            <person name="Thomas B.C."/>
            <person name="Malmstrom R."/>
            <person name="Stieglmeier M."/>
            <person name="Klingl A."/>
            <person name="Woyke T."/>
            <person name="Ryan C.M."/>
            <person name="Banfield J.F."/>
        </authorList>
    </citation>
    <scope>NUCLEOTIDE SEQUENCE [LARGE SCALE GENOMIC DNA]</scope>
    <source>
        <strain evidence="1">CG22_combo_CG10-13_8_21_14_all_35_9</strain>
    </source>
</reference>
<gene>
    <name evidence="1" type="ORF">COW98_05145</name>
</gene>
<comment type="caution">
    <text evidence="1">The sequence shown here is derived from an EMBL/GenBank/DDBJ whole genome shotgun (WGS) entry which is preliminary data.</text>
</comment>
<name>A0A2H0BXA3_9BACT</name>
<sequence>MAKLIELKIKTPKNIYQKLTHALCPHREEPARSLIFIVEGTKKRPIIGIRYPGKKLRKRELKAVRVNSALWANLYDFEVVPYKNGKEINTQKFTFDELLKDFQENKKNSKRFWMLLEELYNDNVINKKPPKLPGIDSTMYLLVLKWIWIQEDFNYRFNWEEVDSPIRYVLETRTGTRTGRGAGRAKFFAALILLKEYFNFEQVKKIIPLY</sequence>
<evidence type="ECO:0000313" key="1">
    <source>
        <dbReference type="EMBL" id="PIP62234.1"/>
    </source>
</evidence>
<organism evidence="1 2">
    <name type="scientific">Candidatus Roizmanbacteria bacterium CG22_combo_CG10-13_8_21_14_all_35_9</name>
    <dbReference type="NCBI Taxonomy" id="1974861"/>
    <lineage>
        <taxon>Bacteria</taxon>
        <taxon>Candidatus Roizmaniibacteriota</taxon>
    </lineage>
</organism>
<evidence type="ECO:0000313" key="2">
    <source>
        <dbReference type="Proteomes" id="UP000231021"/>
    </source>
</evidence>
<dbReference type="AlphaFoldDB" id="A0A2H0BXA3"/>
<dbReference type="EMBL" id="PCTB01000106">
    <property type="protein sequence ID" value="PIP62234.1"/>
    <property type="molecule type" value="Genomic_DNA"/>
</dbReference>